<dbReference type="eggNOG" id="ENOG5030SWX">
    <property type="taxonomic scope" value="Bacteria"/>
</dbReference>
<evidence type="ECO:0000313" key="3">
    <source>
        <dbReference type="Proteomes" id="UP000054600"/>
    </source>
</evidence>
<dbReference type="EMBL" id="LNYW01000016">
    <property type="protein sequence ID" value="KTD65132.1"/>
    <property type="molecule type" value="Genomic_DNA"/>
</dbReference>
<feature type="transmembrane region" description="Helical" evidence="1">
    <location>
        <begin position="680"/>
        <end position="702"/>
    </location>
</feature>
<organism evidence="2 3">
    <name type="scientific">Legionella shakespearei DSM 23087</name>
    <dbReference type="NCBI Taxonomy" id="1122169"/>
    <lineage>
        <taxon>Bacteria</taxon>
        <taxon>Pseudomonadati</taxon>
        <taxon>Pseudomonadota</taxon>
        <taxon>Gammaproteobacteria</taxon>
        <taxon>Legionellales</taxon>
        <taxon>Legionellaceae</taxon>
        <taxon>Legionella</taxon>
    </lineage>
</organism>
<comment type="caution">
    <text evidence="2">The sequence shown here is derived from an EMBL/GenBank/DDBJ whole genome shotgun (WGS) entry which is preliminary data.</text>
</comment>
<accession>A0A0W0Z7N0</accession>
<dbReference type="AlphaFoldDB" id="A0A0W0Z7N0"/>
<keyword evidence="1" id="KW-0812">Transmembrane</keyword>
<dbReference type="RefSeq" id="WP_018578515.1">
    <property type="nucleotide sequence ID" value="NZ_KB892435.1"/>
</dbReference>
<keyword evidence="3" id="KW-1185">Reference proteome</keyword>
<name>A0A0W0Z7N0_9GAMM</name>
<protein>
    <submittedName>
        <fullName evidence="2">Putative esterase with patatin domain protein</fullName>
    </submittedName>
</protein>
<gene>
    <name evidence="2" type="ORF">Lsha_0501</name>
</gene>
<proteinExistence type="predicted"/>
<dbReference type="Proteomes" id="UP000054600">
    <property type="component" value="Unassembled WGS sequence"/>
</dbReference>
<reference evidence="2 3" key="1">
    <citation type="submission" date="2015-11" db="EMBL/GenBank/DDBJ databases">
        <title>Genomic analysis of 38 Legionella species identifies large and diverse effector repertoires.</title>
        <authorList>
            <person name="Burstein D."/>
            <person name="Amaro F."/>
            <person name="Zusman T."/>
            <person name="Lifshitz Z."/>
            <person name="Cohen O."/>
            <person name="Gilbert J.A."/>
            <person name="Pupko T."/>
            <person name="Shuman H.A."/>
            <person name="Segal G."/>
        </authorList>
    </citation>
    <scope>NUCLEOTIDE SEQUENCE [LARGE SCALE GENOMIC DNA]</scope>
    <source>
        <strain evidence="2 3">ATCC 49655</strain>
    </source>
</reference>
<evidence type="ECO:0000256" key="1">
    <source>
        <dbReference type="SAM" id="Phobius"/>
    </source>
</evidence>
<keyword evidence="1" id="KW-1133">Transmembrane helix</keyword>
<evidence type="ECO:0000313" key="2">
    <source>
        <dbReference type="EMBL" id="KTD65132.1"/>
    </source>
</evidence>
<keyword evidence="1" id="KW-0472">Membrane</keyword>
<dbReference type="PATRIC" id="fig|1122169.6.peg.573"/>
<sequence>MTHSKLYTDNVREFLTDGTTEQRLDVDAVTALTDGCQLSDLQHVYSQISDLLRETNDAQFGIESQLIEGQWVRNATRAVPLAERMSHEAPVIEANNALMRCLARLRPIDYAIGKKHHENNPALEAEVRDKLKAQFAETATLILHTAQSGKSDEQILEEIKKLEKKFNTALIQGLHDANLSAGCESVEDAEKLLFHYRNLSSLLDPARTMVTLTYDEEAKVLQRETQYPVTKKSERQKLECDALRMLQPHPFKEEKNGHNVRNLASQQADSLFADLMVQDDRALPAQARKTHLTGTKNAFIVKNELIPVESLPDEARLTDYQASTDNTLWLARTGVPVYVGSGEDKESIQLHTTENLQQIRRAAQERMGRAELYLHVTCLNTYTPLENQKSMIDHLYEATRGQESGGDEISYVPTNHDGTFRAMDVAPHLVFAEGSEPSYSLPLQKADRLAQVTKVVLAAAQDEATVSIVQCASGQDRTGTAVEKATQVWMQSRYAALGRNAANIETMRALGGNAAEIATHLVPGSPGMKKESMANNFFGDESAFSKTASEQFYLSSAETNKKNPVGAVDFLTKPSQAARAEYEANLQAFEKSLIAYKDSIGQDENKQKFYDNGQILLNNVKAVAADHPDSKALSDLNTVLVHAKVMLQPDRNSPEFQESTRRLASMSHEVSGRSSSAWKALGIGLLAFACVALVVAGVLAAIPSGGSSLLLTVAGATGLSLGAAAGLGAGIVGGAALSGAASVAIGSEKGLAKSIFNFKSALHEIKDSEEEHKSSNNPK</sequence>